<dbReference type="OrthoDB" id="341259at2759"/>
<evidence type="ECO:0000256" key="6">
    <source>
        <dbReference type="SAM" id="Phobius"/>
    </source>
</evidence>
<dbReference type="InterPro" id="IPR045863">
    <property type="entry name" value="CorA_TM1_TM2"/>
</dbReference>
<dbReference type="EMBL" id="LJZO01000021">
    <property type="protein sequence ID" value="ROV96110.1"/>
    <property type="molecule type" value="Genomic_DNA"/>
</dbReference>
<keyword evidence="4 6" id="KW-0472">Membrane</keyword>
<keyword evidence="8" id="KW-1185">Reference proteome</keyword>
<dbReference type="STRING" id="252740.A0A423VYE0"/>
<dbReference type="Proteomes" id="UP000284375">
    <property type="component" value="Unassembled WGS sequence"/>
</dbReference>
<evidence type="ECO:0000256" key="5">
    <source>
        <dbReference type="SAM" id="MobiDB-lite"/>
    </source>
</evidence>
<evidence type="ECO:0000256" key="4">
    <source>
        <dbReference type="ARBA" id="ARBA00023136"/>
    </source>
</evidence>
<feature type="region of interest" description="Disordered" evidence="5">
    <location>
        <begin position="820"/>
        <end position="845"/>
    </location>
</feature>
<dbReference type="InterPro" id="IPR002523">
    <property type="entry name" value="MgTranspt_CorA/ZnTranspt_ZntB"/>
</dbReference>
<feature type="region of interest" description="Disordered" evidence="5">
    <location>
        <begin position="595"/>
        <end position="628"/>
    </location>
</feature>
<protein>
    <submittedName>
        <fullName evidence="7">Uncharacterized protein</fullName>
    </submittedName>
</protein>
<dbReference type="AlphaFoldDB" id="A0A423VYE0"/>
<evidence type="ECO:0000313" key="8">
    <source>
        <dbReference type="Proteomes" id="UP000284375"/>
    </source>
</evidence>
<dbReference type="Pfam" id="PF01544">
    <property type="entry name" value="CorA"/>
    <property type="match status" value="1"/>
</dbReference>
<dbReference type="SUPFAM" id="SSF144083">
    <property type="entry name" value="Magnesium transport protein CorA, transmembrane region"/>
    <property type="match status" value="1"/>
</dbReference>
<name>A0A423VYE0_CYTCH</name>
<proteinExistence type="predicted"/>
<dbReference type="InterPro" id="IPR050829">
    <property type="entry name" value="CorA_MIT"/>
</dbReference>
<accession>A0A423VYE0</accession>
<keyword evidence="3 6" id="KW-1133">Transmembrane helix</keyword>
<feature type="compositionally biased region" description="Basic and acidic residues" evidence="5">
    <location>
        <begin position="193"/>
        <end position="209"/>
    </location>
</feature>
<feature type="transmembrane region" description="Helical" evidence="6">
    <location>
        <begin position="704"/>
        <end position="724"/>
    </location>
</feature>
<dbReference type="PANTHER" id="PTHR47685:SF1">
    <property type="entry name" value="MAGNESIUM TRANSPORT PROTEIN CORA"/>
    <property type="match status" value="1"/>
</dbReference>
<gene>
    <name evidence="7" type="ORF">VSDG_05016</name>
</gene>
<dbReference type="GO" id="GO:0046873">
    <property type="term" value="F:metal ion transmembrane transporter activity"/>
    <property type="evidence" value="ECO:0007669"/>
    <property type="project" value="InterPro"/>
</dbReference>
<feature type="region of interest" description="Disordered" evidence="5">
    <location>
        <begin position="193"/>
        <end position="217"/>
    </location>
</feature>
<evidence type="ECO:0000256" key="3">
    <source>
        <dbReference type="ARBA" id="ARBA00022989"/>
    </source>
</evidence>
<feature type="transmembrane region" description="Helical" evidence="6">
    <location>
        <begin position="745"/>
        <end position="765"/>
    </location>
</feature>
<organism evidence="7 8">
    <name type="scientific">Cytospora chrysosperma</name>
    <name type="common">Cytospora canker fungus</name>
    <name type="synonym">Sphaeria chrysosperma</name>
    <dbReference type="NCBI Taxonomy" id="252740"/>
    <lineage>
        <taxon>Eukaryota</taxon>
        <taxon>Fungi</taxon>
        <taxon>Dikarya</taxon>
        <taxon>Ascomycota</taxon>
        <taxon>Pezizomycotina</taxon>
        <taxon>Sordariomycetes</taxon>
        <taxon>Sordariomycetidae</taxon>
        <taxon>Diaporthales</taxon>
        <taxon>Cytosporaceae</taxon>
        <taxon>Cytospora</taxon>
    </lineage>
</organism>
<keyword evidence="2 6" id="KW-0812">Transmembrane</keyword>
<dbReference type="PANTHER" id="PTHR47685">
    <property type="entry name" value="MAGNESIUM TRANSPORT PROTEIN CORA"/>
    <property type="match status" value="1"/>
</dbReference>
<sequence>MASDDHSSRCLSADPHTKPSDPMLHYLGCLEFCEREAYFSSVTEPEKQAIKIELRRISYLRELVGKDEDELQLARNLEKSMEKWRHSELYKGEHGIDAVRAWRTKRTDRFHRPLRNNIDQPQVDPQPGVSKDSSEEYVPDYDINAHLIMFENSKPVEGLIDTRLRGDFPNHKIAMPYLHWETDRQRQIISRFIDKETEKHRREKEERDSKQKKKRQNIRGALFIPEHKLKGDSINWARATRRIANQAPPNIGQTAVASLAAKISLYSRLGRHFKSPIFKKDQNGRVLTKSEVGQVLFDAAMLYEAMSSYRDKKFIQAYLHEDPPLHPRRTLDQAHYWALKTTRNRDRDQVVYRGTKPTLEHSISPKTGKWNCFEMDDLAADESRQEAQDPGGDKTERQESHCIHCRSHIQKVSRLLMVDQLWMWILDEKTIITAFPRRYGMNKQDLSGVHKSIRTRLQNLHQGHIKTVFDLALIILDECSNTFFKNRTRTADRQPQVLDIFSQAIGKINNKQTISFQHLWDWTEKLSHLSLRGGINTDMSEFVAPLLNISTEGELQREIKDVIDELDIMINIYTQQRDVMKKFVRDVKNLLQPNKTKKWGKKQRSAERAASETLAPGPSHPDEERKEPKETAAYIHERFGRLAQELLDDIEDRTAELKGLQRSAEGASNSLEALVGLKQQQASVVQAWQSVQQADEAIKQGRSIMVFTVVTIVFLPLAFMASIFGMNNLEISGSGPMTMRAQFKLMFGISTGIIFVVLVFAYSSFVRNLCWLAYRYLVTLLLVKTPAYDRIYLSLDWRSASMTRKVDKEIRDMKLLVKKEKQRRTNRPKVSGSSSPRRPKFAIAA</sequence>
<evidence type="ECO:0000313" key="7">
    <source>
        <dbReference type="EMBL" id="ROV96110.1"/>
    </source>
</evidence>
<feature type="region of interest" description="Disordered" evidence="5">
    <location>
        <begin position="112"/>
        <end position="135"/>
    </location>
</feature>
<comment type="subcellular location">
    <subcellularLocation>
        <location evidence="1">Membrane</location>
        <topology evidence="1">Multi-pass membrane protein</topology>
    </subcellularLocation>
</comment>
<reference evidence="7 8" key="1">
    <citation type="submission" date="2015-09" db="EMBL/GenBank/DDBJ databases">
        <title>Host preference determinants of Valsa canker pathogens revealed by comparative genomics.</title>
        <authorList>
            <person name="Yin Z."/>
            <person name="Huang L."/>
        </authorList>
    </citation>
    <scope>NUCLEOTIDE SEQUENCE [LARGE SCALE GENOMIC DNA]</scope>
    <source>
        <strain evidence="7 8">YSFL</strain>
    </source>
</reference>
<comment type="caution">
    <text evidence="7">The sequence shown here is derived from an EMBL/GenBank/DDBJ whole genome shotgun (WGS) entry which is preliminary data.</text>
</comment>
<dbReference type="GO" id="GO:0016020">
    <property type="term" value="C:membrane"/>
    <property type="evidence" value="ECO:0007669"/>
    <property type="project" value="UniProtKB-SubCell"/>
</dbReference>
<evidence type="ECO:0000256" key="2">
    <source>
        <dbReference type="ARBA" id="ARBA00022692"/>
    </source>
</evidence>
<evidence type="ECO:0000256" key="1">
    <source>
        <dbReference type="ARBA" id="ARBA00004141"/>
    </source>
</evidence>
<dbReference type="Gene3D" id="1.20.58.340">
    <property type="entry name" value="Magnesium transport protein CorA, transmembrane region"/>
    <property type="match status" value="1"/>
</dbReference>